<dbReference type="GO" id="GO:0005634">
    <property type="term" value="C:nucleus"/>
    <property type="evidence" value="ECO:0007669"/>
    <property type="project" value="TreeGrafter"/>
</dbReference>
<dbReference type="GO" id="GO:0045719">
    <property type="term" value="P:negative regulation of glycogen biosynthetic process"/>
    <property type="evidence" value="ECO:0007669"/>
    <property type="project" value="TreeGrafter"/>
</dbReference>
<evidence type="ECO:0000313" key="4">
    <source>
        <dbReference type="EMBL" id="RKP22463.1"/>
    </source>
</evidence>
<dbReference type="InterPro" id="IPR008271">
    <property type="entry name" value="Ser/Thr_kinase_AS"/>
</dbReference>
<keyword evidence="4" id="KW-0808">Transferase</keyword>
<dbReference type="SMART" id="SM00220">
    <property type="entry name" value="S_TKc"/>
    <property type="match status" value="1"/>
</dbReference>
<protein>
    <submittedName>
        <fullName evidence="4">Kinase-like domain-containing protein</fullName>
    </submittedName>
</protein>
<keyword evidence="4" id="KW-0418">Kinase</keyword>
<keyword evidence="1" id="KW-0547">Nucleotide-binding</keyword>
<dbReference type="InterPro" id="IPR000719">
    <property type="entry name" value="Prot_kinase_dom"/>
</dbReference>
<dbReference type="OrthoDB" id="10020333at2759"/>
<gene>
    <name evidence="4" type="ORF">SYNPS1DRAFT_31939</name>
</gene>
<keyword evidence="5" id="KW-1185">Reference proteome</keyword>
<dbReference type="PANTHER" id="PTHR24346:SF51">
    <property type="entry name" value="PAS DOMAIN-CONTAINING SERINE_THREONINE-PROTEIN KINASE"/>
    <property type="match status" value="1"/>
</dbReference>
<dbReference type="EMBL" id="KZ992078">
    <property type="protein sequence ID" value="RKP22463.1"/>
    <property type="molecule type" value="Genomic_DNA"/>
</dbReference>
<dbReference type="Gene3D" id="1.10.510.10">
    <property type="entry name" value="Transferase(Phosphotransferase) domain 1"/>
    <property type="match status" value="1"/>
</dbReference>
<evidence type="ECO:0000256" key="1">
    <source>
        <dbReference type="ARBA" id="ARBA00022741"/>
    </source>
</evidence>
<dbReference type="Proteomes" id="UP000278143">
    <property type="component" value="Unassembled WGS sequence"/>
</dbReference>
<feature type="domain" description="Protein kinase" evidence="3">
    <location>
        <begin position="57"/>
        <end position="371"/>
    </location>
</feature>
<keyword evidence="2" id="KW-0067">ATP-binding</keyword>
<organism evidence="4 5">
    <name type="scientific">Syncephalis pseudoplumigaleata</name>
    <dbReference type="NCBI Taxonomy" id="1712513"/>
    <lineage>
        <taxon>Eukaryota</taxon>
        <taxon>Fungi</taxon>
        <taxon>Fungi incertae sedis</taxon>
        <taxon>Zoopagomycota</taxon>
        <taxon>Zoopagomycotina</taxon>
        <taxon>Zoopagomycetes</taxon>
        <taxon>Zoopagales</taxon>
        <taxon>Piptocephalidaceae</taxon>
        <taxon>Syncephalis</taxon>
    </lineage>
</organism>
<reference evidence="5" key="1">
    <citation type="journal article" date="2018" name="Nat. Microbiol.">
        <title>Leveraging single-cell genomics to expand the fungal tree of life.</title>
        <authorList>
            <person name="Ahrendt S.R."/>
            <person name="Quandt C.A."/>
            <person name="Ciobanu D."/>
            <person name="Clum A."/>
            <person name="Salamov A."/>
            <person name="Andreopoulos B."/>
            <person name="Cheng J.F."/>
            <person name="Woyke T."/>
            <person name="Pelin A."/>
            <person name="Henrissat B."/>
            <person name="Reynolds N.K."/>
            <person name="Benny G.L."/>
            <person name="Smith M.E."/>
            <person name="James T.Y."/>
            <person name="Grigoriev I.V."/>
        </authorList>
    </citation>
    <scope>NUCLEOTIDE SEQUENCE [LARGE SCALE GENOMIC DNA]</scope>
    <source>
        <strain evidence="5">Benny S71-1</strain>
    </source>
</reference>
<sequence>MHTHPAPYQPSLIRPTLAIVKASFLSVVVATLALTTLVLADEDAHKREFTSMHWENPKYMEHPKLGEYSKYKKGEWIKQKSGVYTAEASVDGAPAFLKCTRDSKEYSREAQFYEQLSKPIKPASEICRRIGWASDMFFKKEVDFPTDNQYGCIVMFSESKVKEVYDYIDTTSKHILYWHTMHLIQQMVVGTAYLHCQNIIHADIKPENMLVHHDKEGIQRIKIIDFGVSLDMPPNGKGRMECNTNGYCGPELFKNRDGIVRMTKADGWALGAVIYIYLMQENVYVLPRELLYSGRNKAIYNEIVKRLYKKETYLRDAVRRRIRSTYSDIPKRFALAIDLMEKLMRRKPKDRKSPLDLIAEYADLQIKDKYLGF</sequence>
<accession>A0A4P9YRF1</accession>
<name>A0A4P9YRF1_9FUNG</name>
<dbReference type="GO" id="GO:0005524">
    <property type="term" value="F:ATP binding"/>
    <property type="evidence" value="ECO:0007669"/>
    <property type="project" value="UniProtKB-KW"/>
</dbReference>
<dbReference type="GO" id="GO:0004674">
    <property type="term" value="F:protein serine/threonine kinase activity"/>
    <property type="evidence" value="ECO:0007669"/>
    <property type="project" value="TreeGrafter"/>
</dbReference>
<dbReference type="GO" id="GO:0005829">
    <property type="term" value="C:cytosol"/>
    <property type="evidence" value="ECO:0007669"/>
    <property type="project" value="TreeGrafter"/>
</dbReference>
<dbReference type="AlphaFoldDB" id="A0A4P9YRF1"/>
<evidence type="ECO:0000313" key="5">
    <source>
        <dbReference type="Proteomes" id="UP000278143"/>
    </source>
</evidence>
<dbReference type="PANTHER" id="PTHR24346">
    <property type="entry name" value="MAP/MICROTUBULE AFFINITY-REGULATING KINASE"/>
    <property type="match status" value="1"/>
</dbReference>
<dbReference type="GO" id="GO:0035556">
    <property type="term" value="P:intracellular signal transduction"/>
    <property type="evidence" value="ECO:0007669"/>
    <property type="project" value="TreeGrafter"/>
</dbReference>
<evidence type="ECO:0000256" key="2">
    <source>
        <dbReference type="ARBA" id="ARBA00022840"/>
    </source>
</evidence>
<dbReference type="PROSITE" id="PS50011">
    <property type="entry name" value="PROTEIN_KINASE_DOM"/>
    <property type="match status" value="1"/>
</dbReference>
<dbReference type="SUPFAM" id="SSF56112">
    <property type="entry name" value="Protein kinase-like (PK-like)"/>
    <property type="match status" value="1"/>
</dbReference>
<proteinExistence type="predicted"/>
<dbReference type="PROSITE" id="PS00108">
    <property type="entry name" value="PROTEIN_KINASE_ST"/>
    <property type="match status" value="1"/>
</dbReference>
<evidence type="ECO:0000259" key="3">
    <source>
        <dbReference type="PROSITE" id="PS50011"/>
    </source>
</evidence>
<dbReference type="Pfam" id="PF00069">
    <property type="entry name" value="Pkinase"/>
    <property type="match status" value="1"/>
</dbReference>
<dbReference type="InterPro" id="IPR011009">
    <property type="entry name" value="Kinase-like_dom_sf"/>
</dbReference>